<dbReference type="InterPro" id="IPR050111">
    <property type="entry name" value="C-type_lectin/snaclec_domain"/>
</dbReference>
<dbReference type="InterPro" id="IPR018378">
    <property type="entry name" value="C-type_lectin_CS"/>
</dbReference>
<dbReference type="AlphaFoldDB" id="A0AAV6YF19"/>
<dbReference type="Proteomes" id="UP000824782">
    <property type="component" value="Unassembled WGS sequence"/>
</dbReference>
<organism evidence="4 5">
    <name type="scientific">Engystomops pustulosus</name>
    <name type="common">Tungara frog</name>
    <name type="synonym">Physalaemus pustulosus</name>
    <dbReference type="NCBI Taxonomy" id="76066"/>
    <lineage>
        <taxon>Eukaryota</taxon>
        <taxon>Metazoa</taxon>
        <taxon>Chordata</taxon>
        <taxon>Craniata</taxon>
        <taxon>Vertebrata</taxon>
        <taxon>Euteleostomi</taxon>
        <taxon>Amphibia</taxon>
        <taxon>Batrachia</taxon>
        <taxon>Anura</taxon>
        <taxon>Neobatrachia</taxon>
        <taxon>Hyloidea</taxon>
        <taxon>Leptodactylidae</taxon>
        <taxon>Leiuperinae</taxon>
        <taxon>Engystomops</taxon>
    </lineage>
</organism>
<evidence type="ECO:0000313" key="4">
    <source>
        <dbReference type="EMBL" id="KAG8535797.1"/>
    </source>
</evidence>
<feature type="domain" description="C-type lectin" evidence="3">
    <location>
        <begin position="61"/>
        <end position="173"/>
    </location>
</feature>
<dbReference type="InterPro" id="IPR016187">
    <property type="entry name" value="CTDL_fold"/>
</dbReference>
<dbReference type="InterPro" id="IPR016186">
    <property type="entry name" value="C-type_lectin-like/link_sf"/>
</dbReference>
<gene>
    <name evidence="4" type="ORF">GDO81_027758</name>
</gene>
<evidence type="ECO:0000259" key="3">
    <source>
        <dbReference type="PROSITE" id="PS50041"/>
    </source>
</evidence>
<dbReference type="CDD" id="cd03590">
    <property type="entry name" value="CLECT_DC-SIGN_like"/>
    <property type="match status" value="1"/>
</dbReference>
<proteinExistence type="predicted"/>
<dbReference type="InterPro" id="IPR001304">
    <property type="entry name" value="C-type_lectin-like"/>
</dbReference>
<dbReference type="Gene3D" id="3.10.100.10">
    <property type="entry name" value="Mannose-Binding Protein A, subunit A"/>
    <property type="match status" value="1"/>
</dbReference>
<keyword evidence="2" id="KW-1015">Disulfide bond</keyword>
<reference evidence="4" key="1">
    <citation type="thesis" date="2020" institute="ProQuest LLC" country="789 East Eisenhower Parkway, Ann Arbor, MI, USA">
        <title>Comparative Genomics and Chromosome Evolution.</title>
        <authorList>
            <person name="Mudd A.B."/>
        </authorList>
    </citation>
    <scope>NUCLEOTIDE SEQUENCE</scope>
    <source>
        <strain evidence="4">237g6f4</strain>
        <tissue evidence="4">Blood</tissue>
    </source>
</reference>
<keyword evidence="1" id="KW-0430">Lectin</keyword>
<evidence type="ECO:0000313" key="5">
    <source>
        <dbReference type="Proteomes" id="UP000824782"/>
    </source>
</evidence>
<accession>A0AAV6YF19</accession>
<protein>
    <recommendedName>
        <fullName evidence="3">C-type lectin domain-containing protein</fullName>
    </recommendedName>
</protein>
<dbReference type="SUPFAM" id="SSF56436">
    <property type="entry name" value="C-type lectin-like"/>
    <property type="match status" value="1"/>
</dbReference>
<evidence type="ECO:0000256" key="1">
    <source>
        <dbReference type="ARBA" id="ARBA00022734"/>
    </source>
</evidence>
<evidence type="ECO:0000256" key="2">
    <source>
        <dbReference type="ARBA" id="ARBA00023157"/>
    </source>
</evidence>
<keyword evidence="5" id="KW-1185">Reference proteome</keyword>
<dbReference type="InterPro" id="IPR033989">
    <property type="entry name" value="CD209-like_CTLD"/>
</dbReference>
<dbReference type="PANTHER" id="PTHR22803">
    <property type="entry name" value="MANNOSE, PHOSPHOLIPASE, LECTIN RECEPTOR RELATED"/>
    <property type="match status" value="1"/>
</dbReference>
<comment type="caution">
    <text evidence="4">The sequence shown here is derived from an EMBL/GenBank/DDBJ whole genome shotgun (WGS) entry which is preliminary data.</text>
</comment>
<dbReference type="SMART" id="SM00034">
    <property type="entry name" value="CLECT"/>
    <property type="match status" value="1"/>
</dbReference>
<dbReference type="EMBL" id="WNYA01057241">
    <property type="protein sequence ID" value="KAG8535797.1"/>
    <property type="molecule type" value="Genomic_DNA"/>
</dbReference>
<dbReference type="Pfam" id="PF00059">
    <property type="entry name" value="Lectin_C"/>
    <property type="match status" value="1"/>
</dbReference>
<dbReference type="PROSITE" id="PS50041">
    <property type="entry name" value="C_TYPE_LECTIN_2"/>
    <property type="match status" value="1"/>
</dbReference>
<dbReference type="PROSITE" id="PS00615">
    <property type="entry name" value="C_TYPE_LECTIN_1"/>
    <property type="match status" value="1"/>
</dbReference>
<sequence length="193" mass="22549">MMKQGLLYQMELQQYIHLQKSMENISRSYLRIPQDSPLLENCQRIDQGTICQFCSAGWHFFGLSCYLLSAQTRNWQQSLHWCREQGAHLVVINNQEEQDFLKRTVEMPSWIGLSDRDMEGQWKWVDGTPYDLTPKLWFQKQPDNLGNEDCAVLLPGSMWNDDKCRKLYSSVCEYKAGELHLPVEGLQDELLGP</sequence>
<dbReference type="GO" id="GO:0030246">
    <property type="term" value="F:carbohydrate binding"/>
    <property type="evidence" value="ECO:0007669"/>
    <property type="project" value="UniProtKB-KW"/>
</dbReference>
<name>A0AAV6YF19_ENGPU</name>